<evidence type="ECO:0000313" key="1">
    <source>
        <dbReference type="EMBL" id="XBS49524.1"/>
    </source>
</evidence>
<sequence length="140" mass="16618">MKYYRIRVGVSSGFSNWVYYDLPDCYTVEDVIDLYYEEESWVSSTETHSVVCEELSAEDYKHCTQAMKYYSKDVKMLSENVFPVKEWAILLANPNKPVRIGYPNNHMVYRMNDKRELSYQYDYSASKFGVLKQFMKAYPV</sequence>
<reference evidence="1" key="1">
    <citation type="submission" date="2024-05" db="EMBL/GenBank/DDBJ databases">
        <authorList>
            <person name="Badawy S."/>
            <person name="Skurnik M."/>
        </authorList>
    </citation>
    <scope>NUCLEOTIDE SEQUENCE</scope>
</reference>
<protein>
    <submittedName>
        <fullName evidence="1">Uncharacterized protein</fullName>
    </submittedName>
</protein>
<accession>A0AAU7PHB8</accession>
<proteinExistence type="predicted"/>
<organism evidence="1">
    <name type="scientific">Escherichia phage fEgEco12</name>
    <dbReference type="NCBI Taxonomy" id="3158837"/>
    <lineage>
        <taxon>Viruses</taxon>
        <taxon>Duplodnaviria</taxon>
        <taxon>Heunggongvirae</taxon>
        <taxon>Uroviricota</taxon>
        <taxon>Caudoviricetes</taxon>
    </lineage>
</organism>
<name>A0AAU7PHB8_9CAUD</name>
<dbReference type="EMBL" id="PP777464">
    <property type="protein sequence ID" value="XBS49524.1"/>
    <property type="molecule type" value="Genomic_DNA"/>
</dbReference>